<dbReference type="InterPro" id="IPR010985">
    <property type="entry name" value="Ribbon_hlx_hlx"/>
</dbReference>
<dbReference type="Gene3D" id="1.10.1220.10">
    <property type="entry name" value="Met repressor-like"/>
    <property type="match status" value="1"/>
</dbReference>
<dbReference type="RefSeq" id="WP_277862919.1">
    <property type="nucleotide sequence ID" value="NZ_JARRAG010000002.1"/>
</dbReference>
<comment type="caution">
    <text evidence="2">The sequence shown here is derived from an EMBL/GenBank/DDBJ whole genome shotgun (WGS) entry which is preliminary data.</text>
</comment>
<sequence>MPRKKSPEGKPVNATGTELKAVRLELPAETHKQLRIEAAKRDMSMAALVRGLVEDHLRSKSTRRPKGGEDAPPR</sequence>
<feature type="region of interest" description="Disordered" evidence="1">
    <location>
        <begin position="53"/>
        <end position="74"/>
    </location>
</feature>
<evidence type="ECO:0000256" key="1">
    <source>
        <dbReference type="SAM" id="MobiDB-lite"/>
    </source>
</evidence>
<dbReference type="SUPFAM" id="SSF47598">
    <property type="entry name" value="Ribbon-helix-helix"/>
    <property type="match status" value="1"/>
</dbReference>
<name>A0ABT6FGW6_9BACT</name>
<protein>
    <recommendedName>
        <fullName evidence="4">Ribbon-helix-helix protein CopG domain-containing protein</fullName>
    </recommendedName>
</protein>
<dbReference type="Proteomes" id="UP001216907">
    <property type="component" value="Unassembled WGS sequence"/>
</dbReference>
<keyword evidence="3" id="KW-1185">Reference proteome</keyword>
<evidence type="ECO:0000313" key="3">
    <source>
        <dbReference type="Proteomes" id="UP001216907"/>
    </source>
</evidence>
<accession>A0ABT6FGW6</accession>
<evidence type="ECO:0000313" key="2">
    <source>
        <dbReference type="EMBL" id="MDG3006625.1"/>
    </source>
</evidence>
<dbReference type="EMBL" id="JARRAG010000002">
    <property type="protein sequence ID" value="MDG3006625.1"/>
    <property type="molecule type" value="Genomic_DNA"/>
</dbReference>
<dbReference type="InterPro" id="IPR013321">
    <property type="entry name" value="Arc_rbn_hlx_hlx"/>
</dbReference>
<reference evidence="2 3" key="1">
    <citation type="submission" date="2023-03" db="EMBL/GenBank/DDBJ databases">
        <title>Paludisphaera mucosa sp. nov. a novel planctomycete from northern fen.</title>
        <authorList>
            <person name="Ivanova A."/>
        </authorList>
    </citation>
    <scope>NUCLEOTIDE SEQUENCE [LARGE SCALE GENOMIC DNA]</scope>
    <source>
        <strain evidence="2 3">Pla2</strain>
    </source>
</reference>
<organism evidence="2 3">
    <name type="scientific">Paludisphaera mucosa</name>
    <dbReference type="NCBI Taxonomy" id="3030827"/>
    <lineage>
        <taxon>Bacteria</taxon>
        <taxon>Pseudomonadati</taxon>
        <taxon>Planctomycetota</taxon>
        <taxon>Planctomycetia</taxon>
        <taxon>Isosphaerales</taxon>
        <taxon>Isosphaeraceae</taxon>
        <taxon>Paludisphaera</taxon>
    </lineage>
</organism>
<gene>
    <name evidence="2" type="ORF">PZE19_22875</name>
</gene>
<proteinExistence type="predicted"/>
<evidence type="ECO:0008006" key="4">
    <source>
        <dbReference type="Google" id="ProtNLM"/>
    </source>
</evidence>